<keyword evidence="1" id="KW-0732">Signal</keyword>
<feature type="signal peptide" evidence="1">
    <location>
        <begin position="1"/>
        <end position="22"/>
    </location>
</feature>
<dbReference type="HOGENOM" id="CLU_1330909_0_0_9"/>
<name>R6IEJ2_9FIRM</name>
<accession>R6IEJ2</accession>
<organism evidence="2">
    <name type="scientific">Phascolarctobacterium faecium</name>
    <dbReference type="NCBI Taxonomy" id="33025"/>
    <lineage>
        <taxon>Bacteria</taxon>
        <taxon>Bacillati</taxon>
        <taxon>Bacillota</taxon>
        <taxon>Negativicutes</taxon>
        <taxon>Acidaminococcales</taxon>
        <taxon>Acidaminococcaceae</taxon>
        <taxon>Phascolarctobacterium</taxon>
    </lineage>
</organism>
<gene>
    <name evidence="2" type="ORF">BN533_02204</name>
    <name evidence="3" type="ORF">GMD11_05430</name>
    <name evidence="4" type="ORF">GMD18_05075</name>
</gene>
<dbReference type="OrthoDB" id="3035835at2"/>
<accession>A0A6I3RTP5</accession>
<sequence length="206" mass="22911">MFKNKLAAVIMAVFTAITFSVAAQTAEAKPVRPAPGQVLVPPQVRETAELQKISKRFDIDASVLQTEFDRGWGFKELRHAALLSLASGKNINEILRLKENNSWPRVEYLTGITPNDIKAARDRNDARYFAAALGLKEKDILPYLRQNYALNDVLHAALLAQASGSTAESILAAHRPPTHDWSYVAYELDVSREKLDAIREKIASVK</sequence>
<dbReference type="Proteomes" id="UP000484547">
    <property type="component" value="Unassembled WGS sequence"/>
</dbReference>
<feature type="chain" id="PRO_5044738278" evidence="1">
    <location>
        <begin position="23"/>
        <end position="206"/>
    </location>
</feature>
<evidence type="ECO:0000313" key="6">
    <source>
        <dbReference type="Proteomes" id="UP000484547"/>
    </source>
</evidence>
<evidence type="ECO:0000313" key="5">
    <source>
        <dbReference type="Proteomes" id="UP000443070"/>
    </source>
</evidence>
<dbReference type="EMBL" id="WNBW01000002">
    <property type="protein sequence ID" value="MTU03773.1"/>
    <property type="molecule type" value="Genomic_DNA"/>
</dbReference>
<protein>
    <submittedName>
        <fullName evidence="2">Uncharacterized protein</fullName>
    </submittedName>
</protein>
<dbReference type="AlphaFoldDB" id="R6IEJ2"/>
<dbReference type="EMBL" id="WNBM01000002">
    <property type="protein sequence ID" value="MTT75711.1"/>
    <property type="molecule type" value="Genomic_DNA"/>
</dbReference>
<keyword evidence="5" id="KW-1185">Reference proteome</keyword>
<evidence type="ECO:0000313" key="2">
    <source>
        <dbReference type="EMBL" id="CDB44984.1"/>
    </source>
</evidence>
<dbReference type="Proteomes" id="UP000443070">
    <property type="component" value="Unassembled WGS sequence"/>
</dbReference>
<evidence type="ECO:0000256" key="1">
    <source>
        <dbReference type="SAM" id="SignalP"/>
    </source>
</evidence>
<evidence type="ECO:0000313" key="4">
    <source>
        <dbReference type="EMBL" id="MTU03773.1"/>
    </source>
</evidence>
<proteinExistence type="predicted"/>
<comment type="caution">
    <text evidence="2">The sequence shown here is derived from an EMBL/GenBank/DDBJ whole genome shotgun (WGS) entry which is preliminary data.</text>
</comment>
<reference evidence="2" key="1">
    <citation type="submission" date="2012-11" db="EMBL/GenBank/DDBJ databases">
        <title>Dependencies among metagenomic species, viruses, plasmids and units of genetic variation.</title>
        <authorList>
            <person name="Nielsen H.B."/>
            <person name="Almeida M."/>
            <person name="Juncker A.S."/>
            <person name="Rasmussen S."/>
            <person name="Li J."/>
            <person name="Sunagawa S."/>
            <person name="Plichta D."/>
            <person name="Gautier L."/>
            <person name="Le Chatelier E."/>
            <person name="Peletier E."/>
            <person name="Bonde I."/>
            <person name="Nielsen T."/>
            <person name="Manichanh C."/>
            <person name="Arumugam M."/>
            <person name="Batto J."/>
            <person name="Santos M.B.Q.D."/>
            <person name="Blom N."/>
            <person name="Borruel N."/>
            <person name="Burgdorf K.S."/>
            <person name="Boumezbeur F."/>
            <person name="Casellas F."/>
            <person name="Dore J."/>
            <person name="Guarner F."/>
            <person name="Hansen T."/>
            <person name="Hildebrand F."/>
            <person name="Kaas R.S."/>
            <person name="Kennedy S."/>
            <person name="Kristiansen K."/>
            <person name="Kultima J.R."/>
            <person name="Leonard P."/>
            <person name="Levenez F."/>
            <person name="Lund O."/>
            <person name="Moumen B."/>
            <person name="Le Paslier D."/>
            <person name="Pons N."/>
            <person name="Pedersen O."/>
            <person name="Prifti E."/>
            <person name="Qin J."/>
            <person name="Raes J."/>
            <person name="Tap J."/>
            <person name="Tims S."/>
            <person name="Ussery D.W."/>
            <person name="Yamada T."/>
            <person name="MetaHit consortium"/>
            <person name="Renault P."/>
            <person name="Sicheritz-Ponten T."/>
            <person name="Bork P."/>
            <person name="Wang J."/>
            <person name="Brunak S."/>
            <person name="Ehrlich S.D."/>
        </authorList>
    </citation>
    <scope>NUCLEOTIDE SEQUENCE [LARGE SCALE GENOMIC DNA]</scope>
</reference>
<dbReference type="STRING" id="1262914.BN533_02204"/>
<reference evidence="5 6" key="2">
    <citation type="journal article" date="2019" name="Nat. Med.">
        <title>A library of human gut bacterial isolates paired with longitudinal multiomics data enables mechanistic microbiome research.</title>
        <authorList>
            <person name="Poyet M."/>
            <person name="Groussin M."/>
            <person name="Gibbons S.M."/>
            <person name="Avila-Pacheco J."/>
            <person name="Jiang X."/>
            <person name="Kearney S.M."/>
            <person name="Perrotta A.R."/>
            <person name="Berdy B."/>
            <person name="Zhao S."/>
            <person name="Lieberman T.D."/>
            <person name="Swanson P.K."/>
            <person name="Smith M."/>
            <person name="Roesemann S."/>
            <person name="Alexander J.E."/>
            <person name="Rich S.A."/>
            <person name="Livny J."/>
            <person name="Vlamakis H."/>
            <person name="Clish C."/>
            <person name="Bullock K."/>
            <person name="Deik A."/>
            <person name="Scott J."/>
            <person name="Pierce K.A."/>
            <person name="Xavier R.J."/>
            <person name="Alm E.J."/>
        </authorList>
    </citation>
    <scope>NUCLEOTIDE SEQUENCE [LARGE SCALE GENOMIC DNA]</scope>
    <source>
        <strain evidence="3 6">BIOML-A13</strain>
        <strain evidence="4 5">BIOML-A3</strain>
    </source>
</reference>
<dbReference type="RefSeq" id="WP_021719103.1">
    <property type="nucleotide sequence ID" value="NZ_CALXOS010000002.1"/>
</dbReference>
<evidence type="ECO:0000313" key="3">
    <source>
        <dbReference type="EMBL" id="MTT75711.1"/>
    </source>
</evidence>
<dbReference type="EMBL" id="CBDS010000005">
    <property type="protein sequence ID" value="CDB44984.1"/>
    <property type="molecule type" value="Genomic_DNA"/>
</dbReference>